<keyword evidence="1" id="KW-1133">Transmembrane helix</keyword>
<feature type="transmembrane region" description="Helical" evidence="1">
    <location>
        <begin position="7"/>
        <end position="28"/>
    </location>
</feature>
<feature type="transmembrane region" description="Helical" evidence="1">
    <location>
        <begin position="48"/>
        <end position="73"/>
    </location>
</feature>
<dbReference type="PIRSF" id="PIRSF029886">
    <property type="entry name" value="KBAA"/>
    <property type="match status" value="1"/>
</dbReference>
<name>A0A075R0A6_BRELA</name>
<reference evidence="2 3" key="1">
    <citation type="journal article" date="2011" name="J. Bacteriol.">
        <title>Genome sequence of Brevibacillus laterosporus LMG 15441, a pathogen of invertebrates.</title>
        <authorList>
            <person name="Djukic M."/>
            <person name="Poehlein A."/>
            <person name="Thurmer A."/>
            <person name="Daniel R."/>
        </authorList>
    </citation>
    <scope>NUCLEOTIDE SEQUENCE [LARGE SCALE GENOMIC DNA]</scope>
    <source>
        <strain evidence="2 3">LMG 15441</strain>
    </source>
</reference>
<proteinExistence type="predicted"/>
<dbReference type="HOGENOM" id="CLU_094167_0_0_9"/>
<feature type="transmembrane region" description="Helical" evidence="1">
    <location>
        <begin position="85"/>
        <end position="105"/>
    </location>
</feature>
<feature type="transmembrane region" description="Helical" evidence="1">
    <location>
        <begin position="165"/>
        <end position="184"/>
    </location>
</feature>
<dbReference type="SMART" id="SM01251">
    <property type="entry name" value="KbaA"/>
    <property type="match status" value="1"/>
</dbReference>
<evidence type="ECO:0000313" key="3">
    <source>
        <dbReference type="Proteomes" id="UP000005850"/>
    </source>
</evidence>
<feature type="transmembrane region" description="Helical" evidence="1">
    <location>
        <begin position="111"/>
        <end position="133"/>
    </location>
</feature>
<keyword evidence="3" id="KW-1185">Reference proteome</keyword>
<dbReference type="KEGG" id="blr:BRLA_c002180"/>
<accession>A0A075R0A6</accession>
<dbReference type="RefSeq" id="WP_041751883.1">
    <property type="nucleotide sequence ID" value="NZ_CP007806.1"/>
</dbReference>
<dbReference type="GO" id="GO:0045881">
    <property type="term" value="P:positive regulation of sporulation resulting in formation of a cellular spore"/>
    <property type="evidence" value="ECO:0007669"/>
    <property type="project" value="InterPro"/>
</dbReference>
<dbReference type="EMBL" id="CP007806">
    <property type="protein sequence ID" value="AIG24628.1"/>
    <property type="molecule type" value="Genomic_DNA"/>
</dbReference>
<gene>
    <name evidence="2" type="ORF">BRLA_c002180</name>
</gene>
<evidence type="ECO:0000313" key="2">
    <source>
        <dbReference type="EMBL" id="AIG24628.1"/>
    </source>
</evidence>
<feature type="transmembrane region" description="Helical" evidence="1">
    <location>
        <begin position="140"/>
        <end position="159"/>
    </location>
</feature>
<protein>
    <submittedName>
        <fullName evidence="2">KinB-signaling pathway activation in sporulation</fullName>
    </submittedName>
</protein>
<organism evidence="2 3">
    <name type="scientific">Brevibacillus laterosporus LMG 15441</name>
    <dbReference type="NCBI Taxonomy" id="1042163"/>
    <lineage>
        <taxon>Bacteria</taxon>
        <taxon>Bacillati</taxon>
        <taxon>Bacillota</taxon>
        <taxon>Bacilli</taxon>
        <taxon>Bacillales</taxon>
        <taxon>Paenibacillaceae</taxon>
        <taxon>Brevibacillus</taxon>
    </lineage>
</organism>
<dbReference type="AlphaFoldDB" id="A0A075R0A6"/>
<dbReference type="InterPro" id="IPR024164">
    <property type="entry name" value="KinB-signalling_activ"/>
</dbReference>
<keyword evidence="1" id="KW-0472">Membrane</keyword>
<keyword evidence="1" id="KW-0812">Transmembrane</keyword>
<evidence type="ECO:0000256" key="1">
    <source>
        <dbReference type="SAM" id="Phobius"/>
    </source>
</evidence>
<dbReference type="Proteomes" id="UP000005850">
    <property type="component" value="Chromosome"/>
</dbReference>
<sequence length="207" mass="23509">MSLRNYGWLFGTTLLLGGIGGMLMGLVTQENLYHGSIANFFMGLLMNLLLGLTTSIVAQMGFFAYMMFNYLVLNSMKSKALRKNIQIFFILFAFFDMVYLRYIAFGQGGSVLPYFVEPVLLLSIALITAYAKVKMTNPTAWVPTVFFIFVVTAIEWLPALKQDDFKAIAVMVVPLLFCNVWQILQLHRLTMRTEQTKKSKTKTSKSF</sequence>
<dbReference type="STRING" id="1042163.BRLA_c002180"/>
<dbReference type="eggNOG" id="COG2194">
    <property type="taxonomic scope" value="Bacteria"/>
</dbReference>
<dbReference type="Pfam" id="PF14089">
    <property type="entry name" value="KbaA"/>
    <property type="match status" value="1"/>
</dbReference>